<evidence type="ECO:0000256" key="4">
    <source>
        <dbReference type="ARBA" id="ARBA00014689"/>
    </source>
</evidence>
<dbReference type="GO" id="GO:0015078">
    <property type="term" value="F:proton transmembrane transporter activity"/>
    <property type="evidence" value="ECO:0007669"/>
    <property type="project" value="TreeGrafter"/>
</dbReference>
<organism evidence="18 19">
    <name type="scientific">Microbulbifer okhotskensis</name>
    <dbReference type="NCBI Taxonomy" id="2926617"/>
    <lineage>
        <taxon>Bacteria</taxon>
        <taxon>Pseudomonadati</taxon>
        <taxon>Pseudomonadota</taxon>
        <taxon>Gammaproteobacteria</taxon>
        <taxon>Cellvibrionales</taxon>
        <taxon>Microbulbiferaceae</taxon>
        <taxon>Microbulbifer</taxon>
    </lineage>
</organism>
<dbReference type="PANTHER" id="PTHR36835">
    <property type="entry name" value="CYTOCHROME BO(3) UBIQUINOL OXIDASE SUBUNIT 4"/>
    <property type="match status" value="1"/>
</dbReference>
<dbReference type="InterPro" id="IPR050968">
    <property type="entry name" value="Cytochrome_c_oxidase_bac_sub4"/>
</dbReference>
<comment type="subunit">
    <text evidence="3">Heterooctamer of two A chains, two B chains, two C chains and two D chains.</text>
</comment>
<evidence type="ECO:0000256" key="14">
    <source>
        <dbReference type="ARBA" id="ARBA00030211"/>
    </source>
</evidence>
<dbReference type="EMBL" id="JALBWM010000030">
    <property type="protein sequence ID" value="MCO1334504.1"/>
    <property type="molecule type" value="Genomic_DNA"/>
</dbReference>
<proteinExistence type="inferred from homology"/>
<comment type="caution">
    <text evidence="18">The sequence shown here is derived from an EMBL/GenBank/DDBJ whole genome shotgun (WGS) entry which is preliminary data.</text>
</comment>
<feature type="transmembrane region" description="Helical" evidence="17">
    <location>
        <begin position="42"/>
        <end position="62"/>
    </location>
</feature>
<keyword evidence="5" id="KW-0813">Transport</keyword>
<evidence type="ECO:0000256" key="6">
    <source>
        <dbReference type="ARBA" id="ARBA00022475"/>
    </source>
</evidence>
<dbReference type="GO" id="GO:0005886">
    <property type="term" value="C:plasma membrane"/>
    <property type="evidence" value="ECO:0007669"/>
    <property type="project" value="UniProtKB-SubCell"/>
</dbReference>
<name>A0A9X2ELM5_9GAMM</name>
<dbReference type="Pfam" id="PF03626">
    <property type="entry name" value="COX4_pro"/>
    <property type="match status" value="1"/>
</dbReference>
<keyword evidence="6" id="KW-1003">Cell membrane</keyword>
<dbReference type="GO" id="GO:0019646">
    <property type="term" value="P:aerobic electron transport chain"/>
    <property type="evidence" value="ECO:0007669"/>
    <property type="project" value="TreeGrafter"/>
</dbReference>
<evidence type="ECO:0000256" key="2">
    <source>
        <dbReference type="ARBA" id="ARBA00008079"/>
    </source>
</evidence>
<evidence type="ECO:0000256" key="13">
    <source>
        <dbReference type="ARBA" id="ARBA00030071"/>
    </source>
</evidence>
<keyword evidence="19" id="KW-1185">Reference proteome</keyword>
<evidence type="ECO:0000256" key="1">
    <source>
        <dbReference type="ARBA" id="ARBA00004651"/>
    </source>
</evidence>
<evidence type="ECO:0000256" key="7">
    <source>
        <dbReference type="ARBA" id="ARBA00022692"/>
    </source>
</evidence>
<evidence type="ECO:0000256" key="12">
    <source>
        <dbReference type="ARBA" id="ARBA00025694"/>
    </source>
</evidence>
<dbReference type="GO" id="GO:0015990">
    <property type="term" value="P:electron transport coupled proton transport"/>
    <property type="evidence" value="ECO:0007669"/>
    <property type="project" value="InterPro"/>
</dbReference>
<reference evidence="18" key="1">
    <citation type="journal article" date="2022" name="Arch. Microbiol.">
        <title>Microbulbifer okhotskensis sp. nov., isolated from a deep bottom sediment of the Okhotsk Sea.</title>
        <authorList>
            <person name="Romanenko L."/>
            <person name="Kurilenko V."/>
            <person name="Otstavnykh N."/>
            <person name="Velansky P."/>
            <person name="Isaeva M."/>
            <person name="Mikhailov V."/>
        </authorList>
    </citation>
    <scope>NUCLEOTIDE SEQUENCE</scope>
    <source>
        <strain evidence="18">OS29</strain>
    </source>
</reference>
<dbReference type="Proteomes" id="UP001139028">
    <property type="component" value="Unassembled WGS sequence"/>
</dbReference>
<evidence type="ECO:0000256" key="15">
    <source>
        <dbReference type="ARBA" id="ARBA00031887"/>
    </source>
</evidence>
<evidence type="ECO:0000256" key="17">
    <source>
        <dbReference type="SAM" id="Phobius"/>
    </source>
</evidence>
<evidence type="ECO:0000256" key="3">
    <source>
        <dbReference type="ARBA" id="ARBA00011700"/>
    </source>
</evidence>
<evidence type="ECO:0000256" key="5">
    <source>
        <dbReference type="ARBA" id="ARBA00022448"/>
    </source>
</evidence>
<keyword evidence="11 17" id="KW-0472">Membrane</keyword>
<evidence type="ECO:0000256" key="10">
    <source>
        <dbReference type="ARBA" id="ARBA00023002"/>
    </source>
</evidence>
<dbReference type="InterPro" id="IPR014210">
    <property type="entry name" value="Cyt_o_ubiqinol_oxidase_su4"/>
</dbReference>
<comment type="function">
    <text evidence="12">Cytochrome bo(3) ubiquinol terminal oxidase is the component of the aerobic respiratory chain of E.coli that predominates when cells are grown at high aeration. Has proton pump activity across the membrane in addition to electron transfer, pumping 2 protons/electron.</text>
</comment>
<evidence type="ECO:0000313" key="19">
    <source>
        <dbReference type="Proteomes" id="UP001139028"/>
    </source>
</evidence>
<evidence type="ECO:0000313" key="18">
    <source>
        <dbReference type="EMBL" id="MCO1334504.1"/>
    </source>
</evidence>
<evidence type="ECO:0000256" key="8">
    <source>
        <dbReference type="ARBA" id="ARBA00022982"/>
    </source>
</evidence>
<evidence type="ECO:0000256" key="16">
    <source>
        <dbReference type="ARBA" id="ARBA00032185"/>
    </source>
</evidence>
<keyword evidence="10" id="KW-0560">Oxidoreductase</keyword>
<accession>A0A9X2ELM5</accession>
<evidence type="ECO:0000256" key="9">
    <source>
        <dbReference type="ARBA" id="ARBA00022989"/>
    </source>
</evidence>
<protein>
    <recommendedName>
        <fullName evidence="4">Cytochrome bo(3) ubiquinol oxidase subunit 4</fullName>
    </recommendedName>
    <alternativeName>
        <fullName evidence="16">Cytochrome o ubiquinol oxidase subunit 4</fullName>
    </alternativeName>
    <alternativeName>
        <fullName evidence="13">Oxidase bo(3) subunit 4</fullName>
    </alternativeName>
    <alternativeName>
        <fullName evidence="14">Ubiquinol oxidase polypeptide IV</fullName>
    </alternativeName>
    <alternativeName>
        <fullName evidence="15">Ubiquinol oxidase subunit 4</fullName>
    </alternativeName>
</protein>
<dbReference type="RefSeq" id="WP_252466063.1">
    <property type="nucleotide sequence ID" value="NZ_JALBWM010000030.1"/>
</dbReference>
<evidence type="ECO:0000256" key="11">
    <source>
        <dbReference type="ARBA" id="ARBA00023136"/>
    </source>
</evidence>
<dbReference type="InterPro" id="IPR005171">
    <property type="entry name" value="Cyt_c_oxidase_su4_prok"/>
</dbReference>
<sequence>MANEPSFAQHLRSYITGYILSVVLTLAAFAAVLTIGRENKSVLLLVALLGIAQLVVQLKYFLNVTTQREYRDNLALVAFSTLILLIIVLGTVWIMGNLAVRMHATM</sequence>
<feature type="transmembrane region" description="Helical" evidence="17">
    <location>
        <begin position="15"/>
        <end position="35"/>
    </location>
</feature>
<dbReference type="GO" id="GO:0009319">
    <property type="term" value="C:cytochrome o ubiquinol oxidase complex"/>
    <property type="evidence" value="ECO:0007669"/>
    <property type="project" value="TreeGrafter"/>
</dbReference>
<feature type="transmembrane region" description="Helical" evidence="17">
    <location>
        <begin position="74"/>
        <end position="100"/>
    </location>
</feature>
<keyword evidence="8" id="KW-0249">Electron transport</keyword>
<dbReference type="NCBIfam" id="TIGR02847">
    <property type="entry name" value="CyoD"/>
    <property type="match status" value="1"/>
</dbReference>
<dbReference type="GO" id="GO:0009486">
    <property type="term" value="F:cytochrome bo3 ubiquinol oxidase activity"/>
    <property type="evidence" value="ECO:0007669"/>
    <property type="project" value="InterPro"/>
</dbReference>
<dbReference type="PANTHER" id="PTHR36835:SF1">
    <property type="entry name" value="CYTOCHROME BO(3) UBIQUINOL OXIDASE SUBUNIT 4"/>
    <property type="match status" value="1"/>
</dbReference>
<comment type="similarity">
    <text evidence="2">Belongs to the cytochrome c oxidase bacterial subunit 4 family.</text>
</comment>
<gene>
    <name evidence="18" type="primary">cyoD</name>
    <name evidence="18" type="ORF">MO867_09135</name>
</gene>
<keyword evidence="9 17" id="KW-1133">Transmembrane helix</keyword>
<dbReference type="AlphaFoldDB" id="A0A9X2ELM5"/>
<comment type="subcellular location">
    <subcellularLocation>
        <location evidence="1">Cell membrane</location>
        <topology evidence="1">Multi-pass membrane protein</topology>
    </subcellularLocation>
</comment>
<keyword evidence="7 17" id="KW-0812">Transmembrane</keyword>